<evidence type="ECO:0000313" key="13">
    <source>
        <dbReference type="Proteomes" id="UP000191946"/>
    </source>
</evidence>
<evidence type="ECO:0000313" key="8">
    <source>
        <dbReference type="EMBL" id="NMU86650.1"/>
    </source>
</evidence>
<dbReference type="Gene3D" id="3.10.450.10">
    <property type="match status" value="1"/>
</dbReference>
<dbReference type="OrthoDB" id="6196402at2"/>
<dbReference type="Proteomes" id="UP000726777">
    <property type="component" value="Unassembled WGS sequence"/>
</dbReference>
<dbReference type="OMA" id="MIERHAK"/>
<dbReference type="Proteomes" id="UP000464718">
    <property type="component" value="Chromosome ii"/>
</dbReference>
<dbReference type="Proteomes" id="UP000037697">
    <property type="component" value="Unassembled WGS sequence"/>
</dbReference>
<dbReference type="Proteomes" id="UP000191946">
    <property type="component" value="Unassembled WGS sequence"/>
</dbReference>
<dbReference type="EMBL" id="JAUHGG010000002">
    <property type="protein sequence ID" value="MDS1820670.1"/>
    <property type="molecule type" value="Genomic_DNA"/>
</dbReference>
<keyword evidence="1" id="KW-0732">Signal</keyword>
<dbReference type="EMBL" id="CP114195">
    <property type="protein sequence ID" value="WAT92384.1"/>
    <property type="molecule type" value="Genomic_DNA"/>
</dbReference>
<reference evidence="9 13" key="2">
    <citation type="submission" date="2015-08" db="EMBL/GenBank/DDBJ databases">
        <title>Draft Genome Sequences of Vibrio parahaemolyticus Strains.</title>
        <authorList>
            <person name="Gonzalez-Escalona N."/>
            <person name="DePaola A."/>
        </authorList>
    </citation>
    <scope>NUCLEOTIDE SEQUENCE [LARGE SCALE GENOMIC DNA]</scope>
    <source>
        <strain evidence="9 13">CFSAN001621</strain>
    </source>
</reference>
<evidence type="ECO:0000313" key="15">
    <source>
        <dbReference type="Proteomes" id="UP000518904"/>
    </source>
</evidence>
<reference evidence="4 12" key="1">
    <citation type="submission" date="2015-07" db="EMBL/GenBank/DDBJ databases">
        <title>Foodborne Vibrio parahaemolyticus Isolates.</title>
        <authorList>
            <person name="Ronholm J."/>
            <person name="Petronella N."/>
            <person name="Kenwell R."/>
            <person name="Banerjee S."/>
        </authorList>
    </citation>
    <scope>NUCLEOTIDE SEQUENCE [LARGE SCALE GENOMIC DNA]</scope>
    <source>
        <strain evidence="4 12">HS-06-05</strain>
    </source>
</reference>
<evidence type="ECO:0000313" key="11">
    <source>
        <dbReference type="EMBL" id="WAT92384.1"/>
    </source>
</evidence>
<dbReference type="GeneID" id="1190878"/>
<dbReference type="Proteomes" id="UP001253193">
    <property type="component" value="Unassembled WGS sequence"/>
</dbReference>
<evidence type="ECO:0000313" key="5">
    <source>
        <dbReference type="EMBL" id="MCC3806021.1"/>
    </source>
</evidence>
<protein>
    <submittedName>
        <fullName evidence="6 8">Cystatin</fullName>
    </submittedName>
</protein>
<name>A0A072KNH1_VIBPH</name>
<dbReference type="EMBL" id="LHQV01000015">
    <property type="protein sequence ID" value="OQJ99493.1"/>
    <property type="molecule type" value="Genomic_DNA"/>
</dbReference>
<evidence type="ECO:0000313" key="7">
    <source>
        <dbReference type="EMBL" id="NMU25497.1"/>
    </source>
</evidence>
<dbReference type="EMBL" id="LIRS01000067">
    <property type="protein sequence ID" value="KOY32987.1"/>
    <property type="molecule type" value="Genomic_DNA"/>
</dbReference>
<feature type="signal peptide" evidence="1">
    <location>
        <begin position="1"/>
        <end position="24"/>
    </location>
</feature>
<feature type="chain" id="PRO_5015027922" evidence="1">
    <location>
        <begin position="25"/>
        <end position="131"/>
    </location>
</feature>
<reference evidence="10 14" key="4">
    <citation type="submission" date="2018-12" db="EMBL/GenBank/DDBJ databases">
        <title>Genomic insights into the evolutionary origins and pathogenicity of five Vibrio parahaemolyticus strains isolated from the shrimp with acute hepatopancreatic necrosis disease (AHPND).</title>
        <authorList>
            <person name="Yang Q."/>
            <person name="Dong X."/>
            <person name="Xie G."/>
            <person name="Fu S."/>
            <person name="Zou P."/>
            <person name="Sun J."/>
            <person name="Wang Y."/>
            <person name="Huang J."/>
        </authorList>
    </citation>
    <scope>NUCLEOTIDE SEQUENCE [LARGE SCALE GENOMIC DNA]</scope>
    <source>
        <strain evidence="10 14">20160303005-1</strain>
    </source>
</reference>
<proteinExistence type="predicted"/>
<reference evidence="5" key="7">
    <citation type="submission" date="2020-09" db="EMBL/GenBank/DDBJ databases">
        <title>Genome sequence of Vibrio parahaemolyticus isolates.</title>
        <authorList>
            <person name="Hammerl J.A."/>
            <person name="Strauch E."/>
        </authorList>
    </citation>
    <scope>NUCLEOTIDE SEQUENCE</scope>
    <source>
        <strain evidence="5">17-VB00146</strain>
    </source>
</reference>
<dbReference type="EMBL" id="JABCLB010002501">
    <property type="protein sequence ID" value="NMU86650.1"/>
    <property type="molecule type" value="Genomic_DNA"/>
</dbReference>
<reference evidence="6" key="9">
    <citation type="submission" date="2023-06" db="EMBL/GenBank/DDBJ databases">
        <title>Genomic Diversity of Vibrio spp. and Metagenomic Analysis of Pathogens in Florida Gulf Coastal Waters Following Hurricane Ian.</title>
        <authorList>
            <person name="Brumfield K.D."/>
        </authorList>
    </citation>
    <scope>NUCLEOTIDE SEQUENCE</scope>
    <source>
        <strain evidence="6">WBS2B-138</strain>
    </source>
</reference>
<reference evidence="11" key="8">
    <citation type="submission" date="2022-12" db="EMBL/GenBank/DDBJ databases">
        <title>Vibrio parahaemolyticus become highly virulent by producing novel Tc toxins.</title>
        <authorList>
            <person name="Yang F."/>
            <person name="You Y."/>
            <person name="Lai Q."/>
            <person name="Xu L."/>
            <person name="Li F."/>
        </authorList>
    </citation>
    <scope>NUCLEOTIDE SEQUENCE</scope>
    <source>
        <strain evidence="11">Vp-HL-202005</strain>
    </source>
</reference>
<evidence type="ECO:0000313" key="4">
    <source>
        <dbReference type="EMBL" id="KOY32987.1"/>
    </source>
</evidence>
<dbReference type="EMBL" id="DACQKT010000003">
    <property type="protein sequence ID" value="HAS6676769.1"/>
    <property type="molecule type" value="Genomic_DNA"/>
</dbReference>
<evidence type="ECO:0000313" key="14">
    <source>
        <dbReference type="Proteomes" id="UP000464718"/>
    </source>
</evidence>
<keyword evidence="13" id="KW-1185">Reference proteome</keyword>
<accession>A0A072KNH1</accession>
<evidence type="ECO:0000313" key="12">
    <source>
        <dbReference type="Proteomes" id="UP000037697"/>
    </source>
</evidence>
<dbReference type="AlphaFoldDB" id="A0A072KNH1"/>
<dbReference type="Proteomes" id="UP000856022">
    <property type="component" value="Unassembled WGS sequence"/>
</dbReference>
<reference evidence="15 16" key="6">
    <citation type="submission" date="2020-04" db="EMBL/GenBank/DDBJ databases">
        <title>Whole-genome sequencing of Vibrio spp. from China reveals different genetic environments of blaCTX-M-14 among diverse lineages.</title>
        <authorList>
            <person name="Zheng Z."/>
            <person name="Ye L."/>
            <person name="Chen S."/>
        </authorList>
    </citation>
    <scope>NUCLEOTIDE SEQUENCE [LARGE SCALE GENOMIC DNA]</scope>
    <source>
        <strain evidence="8 15">Vb0551</strain>
        <strain evidence="7 16">Vb0574</strain>
    </source>
</reference>
<reference evidence="3" key="3">
    <citation type="journal article" date="2018" name="Genome Biol.">
        <title>SKESA: strategic k-mer extension for scrupulous assemblies.</title>
        <authorList>
            <person name="Souvorov A."/>
            <person name="Agarwala R."/>
            <person name="Lipman D.J."/>
        </authorList>
    </citation>
    <scope>NUCLEOTIDE SEQUENCE</scope>
    <source>
        <strain evidence="3">1930</strain>
    </source>
</reference>
<reference evidence="3" key="5">
    <citation type="submission" date="2019-12" db="EMBL/GenBank/DDBJ databases">
        <authorList>
            <consortium name="NCBI Pathogen Detection Project"/>
        </authorList>
    </citation>
    <scope>NUCLEOTIDE SEQUENCE</scope>
    <source>
        <strain evidence="3">1930</strain>
    </source>
</reference>
<evidence type="ECO:0000313" key="6">
    <source>
        <dbReference type="EMBL" id="MDS1820670.1"/>
    </source>
</evidence>
<organism evidence="8 15">
    <name type="scientific">Vibrio parahaemolyticus</name>
    <dbReference type="NCBI Taxonomy" id="670"/>
    <lineage>
        <taxon>Bacteria</taxon>
        <taxon>Pseudomonadati</taxon>
        <taxon>Pseudomonadota</taxon>
        <taxon>Gammaproteobacteria</taxon>
        <taxon>Vibrionales</taxon>
        <taxon>Vibrionaceae</taxon>
        <taxon>Vibrio</taxon>
    </lineage>
</organism>
<dbReference type="RefSeq" id="WP_005459310.1">
    <property type="nucleotide sequence ID" value="NZ_CABMHD010000003.1"/>
</dbReference>
<dbReference type="Pfam" id="PF00031">
    <property type="entry name" value="Cystatin"/>
    <property type="match status" value="1"/>
</dbReference>
<gene>
    <name evidence="4" type="ORF">ACX05_12395</name>
    <name evidence="9" type="ORF">AKG60_15945</name>
    <name evidence="10" type="ORF">EHC69_19820</name>
    <name evidence="8" type="ORF">HKB16_27765</name>
    <name evidence="7" type="ORF">HKB21_07670</name>
    <name evidence="3" type="ORF">I7278_08095</name>
    <name evidence="5" type="ORF">IB292_13290</name>
    <name evidence="11" type="ORF">O1Q84_23815</name>
    <name evidence="6" type="ORF">QX249_08370</name>
</gene>
<evidence type="ECO:0000256" key="1">
    <source>
        <dbReference type="SAM" id="SignalP"/>
    </source>
</evidence>
<sequence length="131" mass="14711">MSVRKYWGAAATLAILTITNNVYAVDKQVSPAMKKKMQAICSAEKSQPGGWQVSQVTPEAQRSLSMVLYQMNAEDKLKNINEVRTQVVAGTHYAFEFELQDGEVWNAMVLRSARGDYMIERHAKKGELCPK</sequence>
<dbReference type="GO" id="GO:0004869">
    <property type="term" value="F:cysteine-type endopeptidase inhibitor activity"/>
    <property type="evidence" value="ECO:0007669"/>
    <property type="project" value="InterPro"/>
</dbReference>
<dbReference type="EMBL" id="JACVHL010000012">
    <property type="protein sequence ID" value="MCC3806021.1"/>
    <property type="molecule type" value="Genomic_DNA"/>
</dbReference>
<feature type="domain" description="Cystatin" evidence="2">
    <location>
        <begin position="53"/>
        <end position="105"/>
    </location>
</feature>
<evidence type="ECO:0000313" key="9">
    <source>
        <dbReference type="EMBL" id="OQJ99493.1"/>
    </source>
</evidence>
<dbReference type="Proteomes" id="UP000518904">
    <property type="component" value="Unassembled WGS sequence"/>
</dbReference>
<evidence type="ECO:0000313" key="3">
    <source>
        <dbReference type="EMBL" id="HAS6676769.1"/>
    </source>
</evidence>
<dbReference type="EMBL" id="JABCLD010001111">
    <property type="protein sequence ID" value="NMU25497.1"/>
    <property type="molecule type" value="Genomic_DNA"/>
</dbReference>
<dbReference type="InterPro" id="IPR000010">
    <property type="entry name" value="Cystatin_dom"/>
</dbReference>
<dbReference type="SUPFAM" id="SSF54403">
    <property type="entry name" value="Cystatin/monellin"/>
    <property type="match status" value="1"/>
</dbReference>
<dbReference type="Proteomes" id="UP001156560">
    <property type="component" value="Chromosome 2"/>
</dbReference>
<evidence type="ECO:0000259" key="2">
    <source>
        <dbReference type="Pfam" id="PF00031"/>
    </source>
</evidence>
<evidence type="ECO:0000313" key="16">
    <source>
        <dbReference type="Proteomes" id="UP000555836"/>
    </source>
</evidence>
<dbReference type="InterPro" id="IPR046350">
    <property type="entry name" value="Cystatin_sf"/>
</dbReference>
<dbReference type="EMBL" id="CP034299">
    <property type="protein sequence ID" value="QHH11552.1"/>
    <property type="molecule type" value="Genomic_DNA"/>
</dbReference>
<evidence type="ECO:0000313" key="10">
    <source>
        <dbReference type="EMBL" id="QHH11552.1"/>
    </source>
</evidence>
<dbReference type="CDD" id="cd00042">
    <property type="entry name" value="CY"/>
    <property type="match status" value="1"/>
</dbReference>
<dbReference type="Proteomes" id="UP000555836">
    <property type="component" value="Unassembled WGS sequence"/>
</dbReference>